<comment type="caution">
    <text evidence="1">The sequence shown here is derived from an EMBL/GenBank/DDBJ whole genome shotgun (WGS) entry which is preliminary data.</text>
</comment>
<evidence type="ECO:0000313" key="1">
    <source>
        <dbReference type="EMBL" id="KAK7387096.1"/>
    </source>
</evidence>
<reference evidence="1 2" key="1">
    <citation type="submission" date="2024-01" db="EMBL/GenBank/DDBJ databases">
        <title>The genomes of 5 underutilized Papilionoideae crops provide insights into root nodulation and disease resistanc.</title>
        <authorList>
            <person name="Jiang F."/>
        </authorList>
    </citation>
    <scope>NUCLEOTIDE SEQUENCE [LARGE SCALE GENOMIC DNA]</scope>
    <source>
        <strain evidence="1">DUOXIRENSHENG_FW03</strain>
        <tissue evidence="1">Leaves</tissue>
    </source>
</reference>
<accession>A0AAN9S1B8</accession>
<dbReference type="Proteomes" id="UP001386955">
    <property type="component" value="Unassembled WGS sequence"/>
</dbReference>
<gene>
    <name evidence="1" type="ORF">VNO78_27602</name>
</gene>
<sequence>MRCVLSLLCCFVSGSPWGFRGAALDSYPRFGSEPGRRTCEAEARCCPLPGGPAWPLACCPDIASFSFFRLFQVSRAFSLLFP</sequence>
<protein>
    <submittedName>
        <fullName evidence="1">Uncharacterized protein</fullName>
    </submittedName>
</protein>
<evidence type="ECO:0000313" key="2">
    <source>
        <dbReference type="Proteomes" id="UP001386955"/>
    </source>
</evidence>
<organism evidence="1 2">
    <name type="scientific">Psophocarpus tetragonolobus</name>
    <name type="common">Winged bean</name>
    <name type="synonym">Dolichos tetragonolobus</name>
    <dbReference type="NCBI Taxonomy" id="3891"/>
    <lineage>
        <taxon>Eukaryota</taxon>
        <taxon>Viridiplantae</taxon>
        <taxon>Streptophyta</taxon>
        <taxon>Embryophyta</taxon>
        <taxon>Tracheophyta</taxon>
        <taxon>Spermatophyta</taxon>
        <taxon>Magnoliopsida</taxon>
        <taxon>eudicotyledons</taxon>
        <taxon>Gunneridae</taxon>
        <taxon>Pentapetalae</taxon>
        <taxon>rosids</taxon>
        <taxon>fabids</taxon>
        <taxon>Fabales</taxon>
        <taxon>Fabaceae</taxon>
        <taxon>Papilionoideae</taxon>
        <taxon>50 kb inversion clade</taxon>
        <taxon>NPAAA clade</taxon>
        <taxon>indigoferoid/millettioid clade</taxon>
        <taxon>Phaseoleae</taxon>
        <taxon>Psophocarpus</taxon>
    </lineage>
</organism>
<proteinExistence type="predicted"/>
<dbReference type="AlphaFoldDB" id="A0AAN9S1B8"/>
<dbReference type="EMBL" id="JAYMYS010000007">
    <property type="protein sequence ID" value="KAK7387096.1"/>
    <property type="molecule type" value="Genomic_DNA"/>
</dbReference>
<keyword evidence="2" id="KW-1185">Reference proteome</keyword>
<name>A0AAN9S1B8_PSOTE</name>